<evidence type="ECO:0000256" key="1">
    <source>
        <dbReference type="ARBA" id="ARBA00022741"/>
    </source>
</evidence>
<dbReference type="InterPro" id="IPR051884">
    <property type="entry name" value="Bis(5'-adenosyl)-TPase_reg"/>
</dbReference>
<dbReference type="PRINTS" id="PR00332">
    <property type="entry name" value="HISTRIAD"/>
</dbReference>
<organism evidence="9 10">
    <name type="scientific">Elliptochloris bilobata</name>
    <dbReference type="NCBI Taxonomy" id="381761"/>
    <lineage>
        <taxon>Eukaryota</taxon>
        <taxon>Viridiplantae</taxon>
        <taxon>Chlorophyta</taxon>
        <taxon>core chlorophytes</taxon>
        <taxon>Trebouxiophyceae</taxon>
        <taxon>Trebouxiophyceae incertae sedis</taxon>
        <taxon>Elliptochloris clade</taxon>
        <taxon>Elliptochloris</taxon>
    </lineage>
</organism>
<gene>
    <name evidence="9" type="ORF">WJX81_006303</name>
</gene>
<evidence type="ECO:0000313" key="10">
    <source>
        <dbReference type="Proteomes" id="UP001445335"/>
    </source>
</evidence>
<dbReference type="InterPro" id="IPR039383">
    <property type="entry name" value="FHIT"/>
</dbReference>
<proteinExistence type="predicted"/>
<evidence type="ECO:0000313" key="9">
    <source>
        <dbReference type="EMBL" id="KAK9842051.1"/>
    </source>
</evidence>
<protein>
    <recommendedName>
        <fullName evidence="8">HIT domain-containing protein</fullName>
    </recommendedName>
</protein>
<evidence type="ECO:0000259" key="8">
    <source>
        <dbReference type="PROSITE" id="PS51084"/>
    </source>
</evidence>
<dbReference type="PANTHER" id="PTHR46243">
    <property type="entry name" value="BIS(5'-ADENOSYL)-TRIPHOSPHATASE"/>
    <property type="match status" value="1"/>
</dbReference>
<dbReference type="Gene3D" id="3.30.428.10">
    <property type="entry name" value="HIT-like"/>
    <property type="match status" value="1"/>
</dbReference>
<evidence type="ECO:0000256" key="6">
    <source>
        <dbReference type="PIRSR" id="PIRSR639383-3"/>
    </source>
</evidence>
<keyword evidence="1" id="KW-0547">Nucleotide-binding</keyword>
<dbReference type="PROSITE" id="PS51084">
    <property type="entry name" value="HIT_2"/>
    <property type="match status" value="1"/>
</dbReference>
<dbReference type="AlphaFoldDB" id="A0AAW1S8Y6"/>
<dbReference type="GO" id="GO:0047627">
    <property type="term" value="F:adenylylsulfatase activity"/>
    <property type="evidence" value="ECO:0007669"/>
    <property type="project" value="UniProtKB-ARBA"/>
</dbReference>
<feature type="domain" description="HIT" evidence="8">
    <location>
        <begin position="9"/>
        <end position="116"/>
    </location>
</feature>
<dbReference type="PANTHER" id="PTHR46243:SF1">
    <property type="entry name" value="BIS(5'-ADENOSYL)-TRIPHOSPHATASE"/>
    <property type="match status" value="1"/>
</dbReference>
<feature type="binding site" evidence="5">
    <location>
        <position position="34"/>
    </location>
    <ligand>
        <name>substrate</name>
    </ligand>
</feature>
<evidence type="ECO:0000256" key="7">
    <source>
        <dbReference type="PROSITE-ProRule" id="PRU00464"/>
    </source>
</evidence>
<feature type="binding site" evidence="5">
    <location>
        <position position="90"/>
    </location>
    <ligand>
        <name>substrate</name>
    </ligand>
</feature>
<evidence type="ECO:0000256" key="2">
    <source>
        <dbReference type="ARBA" id="ARBA00022801"/>
    </source>
</evidence>
<keyword evidence="2" id="KW-0378">Hydrolase</keyword>
<evidence type="ECO:0000256" key="3">
    <source>
        <dbReference type="PIRSR" id="PIRSR601310-1"/>
    </source>
</evidence>
<sequence length="162" mass="17809">MSSAACSQDYSFGPHTIHASEVFVESTLSFAFVNLKPVVPGHVLISPKRVVPRFAALSADEVADLWVLAQRVGAAVEPHFGATSLTLTIQDGEQAGQSVPHVHVHCLPRRAGDFEKNDEVYDAIDEHTRMHRPGERLDLDAERRVRTRAEMAAEAGALRKLF</sequence>
<feature type="active site" description="Tele-AMP-histidine intermediate" evidence="3">
    <location>
        <position position="103"/>
    </location>
</feature>
<dbReference type="SUPFAM" id="SSF54197">
    <property type="entry name" value="HIT-like"/>
    <property type="match status" value="1"/>
</dbReference>
<evidence type="ECO:0000256" key="4">
    <source>
        <dbReference type="PIRSR" id="PIRSR601310-3"/>
    </source>
</evidence>
<accession>A0AAW1S8Y6</accession>
<evidence type="ECO:0000256" key="5">
    <source>
        <dbReference type="PIRSR" id="PIRSR639383-2"/>
    </source>
</evidence>
<feature type="site" description="Important for induction of apoptosis" evidence="6">
    <location>
        <position position="121"/>
    </location>
</feature>
<dbReference type="Proteomes" id="UP001445335">
    <property type="component" value="Unassembled WGS sequence"/>
</dbReference>
<dbReference type="FunFam" id="3.30.428.10:FF:000011">
    <property type="entry name" value="Fragile histidine triad"/>
    <property type="match status" value="1"/>
</dbReference>
<dbReference type="EMBL" id="JALJOU010000009">
    <property type="protein sequence ID" value="KAK9842051.1"/>
    <property type="molecule type" value="Genomic_DNA"/>
</dbReference>
<dbReference type="InterPro" id="IPR011146">
    <property type="entry name" value="HIT-like"/>
</dbReference>
<comment type="caution">
    <text evidence="9">The sequence shown here is derived from an EMBL/GenBank/DDBJ whole genome shotgun (WGS) entry which is preliminary data.</text>
</comment>
<feature type="binding site" evidence="5">
    <location>
        <position position="105"/>
    </location>
    <ligand>
        <name>substrate</name>
    </ligand>
</feature>
<keyword evidence="10" id="KW-1185">Reference proteome</keyword>
<dbReference type="InterPro" id="IPR001310">
    <property type="entry name" value="Histidine_triad_HIT"/>
</dbReference>
<dbReference type="InterPro" id="IPR036265">
    <property type="entry name" value="HIT-like_sf"/>
</dbReference>
<reference evidence="9 10" key="1">
    <citation type="journal article" date="2024" name="Nat. Commun.">
        <title>Phylogenomics reveals the evolutionary origins of lichenization in chlorophyte algae.</title>
        <authorList>
            <person name="Puginier C."/>
            <person name="Libourel C."/>
            <person name="Otte J."/>
            <person name="Skaloud P."/>
            <person name="Haon M."/>
            <person name="Grisel S."/>
            <person name="Petersen M."/>
            <person name="Berrin J.G."/>
            <person name="Delaux P.M."/>
            <person name="Dal Grande F."/>
            <person name="Keller J."/>
        </authorList>
    </citation>
    <scope>NUCLEOTIDE SEQUENCE [LARGE SCALE GENOMIC DNA]</scope>
    <source>
        <strain evidence="9 10">SAG 245.80</strain>
    </source>
</reference>
<dbReference type="Pfam" id="PF01230">
    <property type="entry name" value="HIT"/>
    <property type="match status" value="1"/>
</dbReference>
<name>A0AAW1S8Y6_9CHLO</name>
<dbReference type="CDD" id="cd01275">
    <property type="entry name" value="FHIT"/>
    <property type="match status" value="1"/>
</dbReference>
<feature type="short sequence motif" description="Histidine triad motif" evidence="4 7">
    <location>
        <begin position="101"/>
        <end position="105"/>
    </location>
</feature>
<feature type="binding site" evidence="5">
    <location>
        <begin position="96"/>
        <end position="99"/>
    </location>
    <ligand>
        <name>substrate</name>
    </ligand>
</feature>
<feature type="binding site" evidence="5">
    <location>
        <position position="15"/>
    </location>
    <ligand>
        <name>substrate</name>
    </ligand>
</feature>
<dbReference type="GO" id="GO:0000166">
    <property type="term" value="F:nucleotide binding"/>
    <property type="evidence" value="ECO:0007669"/>
    <property type="project" value="UniProtKB-KW"/>
</dbReference>